<dbReference type="GO" id="GO:0006696">
    <property type="term" value="P:ergosterol biosynthetic process"/>
    <property type="evidence" value="ECO:0007669"/>
    <property type="project" value="TreeGrafter"/>
</dbReference>
<evidence type="ECO:0000313" key="13">
    <source>
        <dbReference type="Proteomes" id="UP001150941"/>
    </source>
</evidence>
<comment type="subcellular location">
    <subcellularLocation>
        <location evidence="10">Endoplasmic reticulum membrane</location>
        <topology evidence="10">Multi-pass membrane protein</topology>
    </subcellularLocation>
    <subcellularLocation>
        <location evidence="2">Microsome membrane</location>
        <topology evidence="2">Multi-pass membrane protein</topology>
    </subcellularLocation>
</comment>
<keyword evidence="8 10" id="KW-0560">Oxidoreductase</keyword>
<evidence type="ECO:0000256" key="8">
    <source>
        <dbReference type="ARBA" id="ARBA00023002"/>
    </source>
</evidence>
<dbReference type="InterPro" id="IPR040125">
    <property type="entry name" value="Squalene_monox"/>
</dbReference>
<evidence type="ECO:0000256" key="1">
    <source>
        <dbReference type="ARBA" id="ARBA00001974"/>
    </source>
</evidence>
<keyword evidence="7" id="KW-0492">Microsome</keyword>
<evidence type="ECO:0000313" key="12">
    <source>
        <dbReference type="EMBL" id="KAJ5223450.1"/>
    </source>
</evidence>
<keyword evidence="12" id="KW-0503">Monooxygenase</keyword>
<keyword evidence="13" id="KW-1185">Reference proteome</keyword>
<evidence type="ECO:0000256" key="5">
    <source>
        <dbReference type="ARBA" id="ARBA00022630"/>
    </source>
</evidence>
<protein>
    <recommendedName>
        <fullName evidence="4 10">Squalene monooxygenase</fullName>
        <ecNumber evidence="4 10">1.14.14.17</ecNumber>
    </recommendedName>
</protein>
<dbReference type="OrthoDB" id="1678617at2759"/>
<dbReference type="GO" id="GO:0005789">
    <property type="term" value="C:endoplasmic reticulum membrane"/>
    <property type="evidence" value="ECO:0007669"/>
    <property type="project" value="UniProtKB-SubCell"/>
</dbReference>
<evidence type="ECO:0000256" key="4">
    <source>
        <dbReference type="ARBA" id="ARBA00012312"/>
    </source>
</evidence>
<comment type="function">
    <text evidence="10">Catalyzes the stereospecific oxidation of squalene to (S)-2,3-epoxysqualene, and is considered to be a rate-limiting enzyme in steroid biosynthesis.</text>
</comment>
<comment type="cofactor">
    <cofactor evidence="1 10">
        <name>FAD</name>
        <dbReference type="ChEBI" id="CHEBI:57692"/>
    </cofactor>
</comment>
<dbReference type="EC" id="1.14.14.17" evidence="4 10"/>
<keyword evidence="10" id="KW-0256">Endoplasmic reticulum</keyword>
<dbReference type="GO" id="GO:0004506">
    <property type="term" value="F:squalene monooxygenase activity"/>
    <property type="evidence" value="ECO:0007669"/>
    <property type="project" value="UniProtKB-UniRule"/>
</dbReference>
<evidence type="ECO:0000256" key="9">
    <source>
        <dbReference type="ARBA" id="ARBA00023136"/>
    </source>
</evidence>
<evidence type="ECO:0000256" key="10">
    <source>
        <dbReference type="RuleBase" id="RU367121"/>
    </source>
</evidence>
<dbReference type="Pfam" id="PF08491">
    <property type="entry name" value="SE"/>
    <property type="match status" value="1"/>
</dbReference>
<keyword evidence="6 10" id="KW-0274">FAD</keyword>
<accession>A0A9W9NNW0</accession>
<dbReference type="Proteomes" id="UP001150941">
    <property type="component" value="Unassembled WGS sequence"/>
</dbReference>
<reference evidence="12" key="2">
    <citation type="journal article" date="2023" name="IMA Fungus">
        <title>Comparative genomic study of the Penicillium genus elucidates a diverse pangenome and 15 lateral gene transfer events.</title>
        <authorList>
            <person name="Petersen C."/>
            <person name="Sorensen T."/>
            <person name="Nielsen M.R."/>
            <person name="Sondergaard T.E."/>
            <person name="Sorensen J.L."/>
            <person name="Fitzpatrick D.A."/>
            <person name="Frisvad J.C."/>
            <person name="Nielsen K.L."/>
        </authorList>
    </citation>
    <scope>NUCLEOTIDE SEQUENCE</scope>
    <source>
        <strain evidence="12">IBT 19713</strain>
    </source>
</reference>
<comment type="similarity">
    <text evidence="3 10">Belongs to the squalene monooxygenase family.</text>
</comment>
<dbReference type="InterPro" id="IPR036188">
    <property type="entry name" value="FAD/NAD-bd_sf"/>
</dbReference>
<feature type="domain" description="Squalene epoxidase" evidence="11">
    <location>
        <begin position="1"/>
        <end position="139"/>
    </location>
</feature>
<comment type="catalytic activity">
    <reaction evidence="10">
        <text>squalene + reduced [NADPH--hemoprotein reductase] + O2 = (S)-2,3-epoxysqualene + oxidized [NADPH--hemoprotein reductase] + H2O + H(+)</text>
        <dbReference type="Rhea" id="RHEA:25282"/>
        <dbReference type="Rhea" id="RHEA-COMP:11964"/>
        <dbReference type="Rhea" id="RHEA-COMP:11965"/>
        <dbReference type="ChEBI" id="CHEBI:15377"/>
        <dbReference type="ChEBI" id="CHEBI:15378"/>
        <dbReference type="ChEBI" id="CHEBI:15379"/>
        <dbReference type="ChEBI" id="CHEBI:15440"/>
        <dbReference type="ChEBI" id="CHEBI:15441"/>
        <dbReference type="ChEBI" id="CHEBI:57618"/>
        <dbReference type="ChEBI" id="CHEBI:58210"/>
        <dbReference type="EC" id="1.14.14.17"/>
    </reaction>
</comment>
<gene>
    <name evidence="12" type="ORF">N7468_007992</name>
</gene>
<dbReference type="PANTHER" id="PTHR10835:SF0">
    <property type="entry name" value="SQUALENE MONOOXYGENASE"/>
    <property type="match status" value="1"/>
</dbReference>
<keyword evidence="5 10" id="KW-0285">Flavoprotein</keyword>
<organism evidence="12 13">
    <name type="scientific">Penicillium chermesinum</name>
    <dbReference type="NCBI Taxonomy" id="63820"/>
    <lineage>
        <taxon>Eukaryota</taxon>
        <taxon>Fungi</taxon>
        <taxon>Dikarya</taxon>
        <taxon>Ascomycota</taxon>
        <taxon>Pezizomycotina</taxon>
        <taxon>Eurotiomycetes</taxon>
        <taxon>Eurotiomycetidae</taxon>
        <taxon>Eurotiales</taxon>
        <taxon>Aspergillaceae</taxon>
        <taxon>Penicillium</taxon>
    </lineage>
</organism>
<keyword evidence="9" id="KW-0472">Membrane</keyword>
<proteinExistence type="inferred from homology"/>
<dbReference type="RefSeq" id="XP_058327633.1">
    <property type="nucleotide sequence ID" value="XM_058477288.1"/>
</dbReference>
<name>A0A9W9NNW0_9EURO</name>
<dbReference type="EMBL" id="JAPQKS010000006">
    <property type="protein sequence ID" value="KAJ5223450.1"/>
    <property type="molecule type" value="Genomic_DNA"/>
</dbReference>
<evidence type="ECO:0000256" key="3">
    <source>
        <dbReference type="ARBA" id="ARBA00008802"/>
    </source>
</evidence>
<sequence>MLLGDALNMRHPLTGGGMTVALTDVVIIRDVLSPEKVPSLKDTRLVLKQLQEFHWLRKKSSMVINILAQALYLLFAANDDSLYALQRGCFRYFQNGPKCTDEPVLMLAGLLKQPSVLISHFFTVAFLSIRVQLSATPWSQLYMFPINSIQVFWKACVVILPFLYAELTS</sequence>
<evidence type="ECO:0000259" key="11">
    <source>
        <dbReference type="Pfam" id="PF08491"/>
    </source>
</evidence>
<reference evidence="12" key="1">
    <citation type="submission" date="2022-11" db="EMBL/GenBank/DDBJ databases">
        <authorList>
            <person name="Petersen C."/>
        </authorList>
    </citation>
    <scope>NUCLEOTIDE SEQUENCE</scope>
    <source>
        <strain evidence="12">IBT 19713</strain>
    </source>
</reference>
<dbReference type="InterPro" id="IPR013698">
    <property type="entry name" value="Squalene_epoxidase"/>
</dbReference>
<dbReference type="GeneID" id="83204591"/>
<dbReference type="AlphaFoldDB" id="A0A9W9NNW0"/>
<evidence type="ECO:0000256" key="2">
    <source>
        <dbReference type="ARBA" id="ARBA00004154"/>
    </source>
</evidence>
<evidence type="ECO:0000256" key="6">
    <source>
        <dbReference type="ARBA" id="ARBA00022827"/>
    </source>
</evidence>
<evidence type="ECO:0000256" key="7">
    <source>
        <dbReference type="ARBA" id="ARBA00022848"/>
    </source>
</evidence>
<comment type="caution">
    <text evidence="12">The sequence shown here is derived from an EMBL/GenBank/DDBJ whole genome shotgun (WGS) entry which is preliminary data.</text>
</comment>
<dbReference type="GO" id="GO:0050660">
    <property type="term" value="F:flavin adenine dinucleotide binding"/>
    <property type="evidence" value="ECO:0007669"/>
    <property type="project" value="UniProtKB-UniRule"/>
</dbReference>
<dbReference type="PANTHER" id="PTHR10835">
    <property type="entry name" value="SQUALENE MONOOXYGENASE"/>
    <property type="match status" value="1"/>
</dbReference>
<dbReference type="SUPFAM" id="SSF51905">
    <property type="entry name" value="FAD/NAD(P)-binding domain"/>
    <property type="match status" value="1"/>
</dbReference>